<dbReference type="InterPro" id="IPR047141">
    <property type="entry name" value="Stealth"/>
</dbReference>
<protein>
    <recommendedName>
        <fullName evidence="4">Stealth protein CR2 conserved region 2 domain-containing protein</fullName>
    </recommendedName>
</protein>
<evidence type="ECO:0000256" key="2">
    <source>
        <dbReference type="ARBA" id="ARBA00022679"/>
    </source>
</evidence>
<accession>A0A8J2V9V6</accession>
<dbReference type="GO" id="GO:0016772">
    <property type="term" value="F:transferase activity, transferring phosphorus-containing groups"/>
    <property type="evidence" value="ECO:0007669"/>
    <property type="project" value="InterPro"/>
</dbReference>
<keyword evidence="3" id="KW-0270">Exopolysaccharide synthesis</keyword>
<evidence type="ECO:0000313" key="5">
    <source>
        <dbReference type="EMBL" id="GGD91356.1"/>
    </source>
</evidence>
<evidence type="ECO:0000256" key="3">
    <source>
        <dbReference type="ARBA" id="ARBA00023169"/>
    </source>
</evidence>
<dbReference type="GO" id="GO:0000271">
    <property type="term" value="P:polysaccharide biosynthetic process"/>
    <property type="evidence" value="ECO:0007669"/>
    <property type="project" value="UniProtKB-KW"/>
</dbReference>
<dbReference type="PANTHER" id="PTHR24045">
    <property type="match status" value="1"/>
</dbReference>
<gene>
    <name evidence="5" type="ORF">GCM10011312_13930</name>
</gene>
<reference evidence="5" key="1">
    <citation type="journal article" date="2014" name="Int. J. Syst. Evol. Microbiol.">
        <title>Complete genome sequence of Corynebacterium casei LMG S-19264T (=DSM 44701T), isolated from a smear-ripened cheese.</title>
        <authorList>
            <consortium name="US DOE Joint Genome Institute (JGI-PGF)"/>
            <person name="Walter F."/>
            <person name="Albersmeier A."/>
            <person name="Kalinowski J."/>
            <person name="Ruckert C."/>
        </authorList>
    </citation>
    <scope>NUCLEOTIDE SEQUENCE</scope>
    <source>
        <strain evidence="5">CGMCC 1.12924</strain>
    </source>
</reference>
<evidence type="ECO:0000256" key="1">
    <source>
        <dbReference type="ARBA" id="ARBA00007583"/>
    </source>
</evidence>
<dbReference type="Proteomes" id="UP000652231">
    <property type="component" value="Unassembled WGS sequence"/>
</dbReference>
<proteinExistence type="inferred from homology"/>
<name>A0A8J2V9V6_9FLAO</name>
<dbReference type="PANTHER" id="PTHR24045:SF0">
    <property type="entry name" value="N-ACETYLGLUCOSAMINE-1-PHOSPHOTRANSFERASE SUBUNITS ALPHA_BETA"/>
    <property type="match status" value="1"/>
</dbReference>
<keyword evidence="6" id="KW-1185">Reference proteome</keyword>
<dbReference type="Pfam" id="PF11380">
    <property type="entry name" value="Stealth_CR2"/>
    <property type="match status" value="1"/>
</dbReference>
<feature type="domain" description="Stealth protein CR2 conserved region 2" evidence="4">
    <location>
        <begin position="43"/>
        <end position="149"/>
    </location>
</feature>
<evidence type="ECO:0000259" key="4">
    <source>
        <dbReference type="Pfam" id="PF11380"/>
    </source>
</evidence>
<reference evidence="5" key="2">
    <citation type="submission" date="2020-09" db="EMBL/GenBank/DDBJ databases">
        <authorList>
            <person name="Sun Q."/>
            <person name="Zhou Y."/>
        </authorList>
    </citation>
    <scope>NUCLEOTIDE SEQUENCE</scope>
    <source>
        <strain evidence="5">CGMCC 1.12924</strain>
    </source>
</reference>
<dbReference type="InterPro" id="IPR021520">
    <property type="entry name" value="Stealth_CR2"/>
</dbReference>
<evidence type="ECO:0000313" key="6">
    <source>
        <dbReference type="Proteomes" id="UP000652231"/>
    </source>
</evidence>
<comment type="similarity">
    <text evidence="1">Belongs to the stealth family.</text>
</comment>
<dbReference type="AlphaFoldDB" id="A0A8J2V9V6"/>
<comment type="caution">
    <text evidence="5">The sequence shown here is derived from an EMBL/GenBank/DDBJ whole genome shotgun (WGS) entry which is preliminary data.</text>
</comment>
<organism evidence="5 6">
    <name type="scientific">Planktosalinus lacus</name>
    <dbReference type="NCBI Taxonomy" id="1526573"/>
    <lineage>
        <taxon>Bacteria</taxon>
        <taxon>Pseudomonadati</taxon>
        <taxon>Bacteroidota</taxon>
        <taxon>Flavobacteriia</taxon>
        <taxon>Flavobacteriales</taxon>
        <taxon>Flavobacteriaceae</taxon>
        <taxon>Planktosalinus</taxon>
    </lineage>
</organism>
<dbReference type="RefSeq" id="WP_188440950.1">
    <property type="nucleotide sequence ID" value="NZ_BMGK01000005.1"/>
</dbReference>
<keyword evidence="2" id="KW-0808">Transferase</keyword>
<sequence length="311" mass="37286">MTKEHPIDAVVLWVDGGDSKHKSKMLPHIENIEKINTKSFRTRYDHVNEIKFTIDSLIKFAPYIRNIFIITDEQTPEFLNTEKNNKSYKKISIIDHKLIFKGYEQYLPTFNSLTIETFMFRVPGLAEHFIYLNDDIFLINKTSSNDFFRDGLPVLRGKWLNINKKKRKKKIKQSKFSLKHVHQNSSILAGFSEKFFYFRHTPHPLRKSTLENFFKQNEQTVLDNIQYKFRNKKQFIIQGLANHLEIKNKSFIQMNRLQLIYFRSYKKPLLWYKIKLNFNNNKKLFLGLQSLDLCPQPVLIYLLKWLEKRVN</sequence>
<dbReference type="EMBL" id="BMGK01000005">
    <property type="protein sequence ID" value="GGD91356.1"/>
    <property type="molecule type" value="Genomic_DNA"/>
</dbReference>